<evidence type="ECO:0000313" key="3">
    <source>
        <dbReference type="Proteomes" id="UP000433577"/>
    </source>
</evidence>
<feature type="chain" id="PRO_5030671492" evidence="1">
    <location>
        <begin position="23"/>
        <end position="178"/>
    </location>
</feature>
<proteinExistence type="predicted"/>
<name>A0A7Z2JJR8_9BURK</name>
<organism evidence="2 3">
    <name type="scientific">Paraburkholderia acidisoli</name>
    <dbReference type="NCBI Taxonomy" id="2571748"/>
    <lineage>
        <taxon>Bacteria</taxon>
        <taxon>Pseudomonadati</taxon>
        <taxon>Pseudomonadota</taxon>
        <taxon>Betaproteobacteria</taxon>
        <taxon>Burkholderiales</taxon>
        <taxon>Burkholderiaceae</taxon>
        <taxon>Paraburkholderia</taxon>
    </lineage>
</organism>
<dbReference type="KEGG" id="pacs:FAZ98_32890"/>
<dbReference type="OrthoDB" id="8941471at2"/>
<keyword evidence="3" id="KW-1185">Reference proteome</keyword>
<accession>A0A7Z2JJR8</accession>
<evidence type="ECO:0000256" key="1">
    <source>
        <dbReference type="SAM" id="SignalP"/>
    </source>
</evidence>
<reference evidence="2 3" key="1">
    <citation type="submission" date="2019-12" db="EMBL/GenBank/DDBJ databases">
        <title>Paraburkholderia acidiphila 7Q-K02 sp. nov and Paraburkholderia acidisoli DHF22 sp. nov., two strains isolated from forest soil.</title>
        <authorList>
            <person name="Gao Z."/>
            <person name="Qiu L."/>
        </authorList>
    </citation>
    <scope>NUCLEOTIDE SEQUENCE [LARGE SCALE GENOMIC DNA]</scope>
    <source>
        <strain evidence="2 3">DHF22</strain>
    </source>
</reference>
<dbReference type="AlphaFoldDB" id="A0A7Z2JJR8"/>
<dbReference type="Proteomes" id="UP000433577">
    <property type="component" value="Chromosome 4"/>
</dbReference>
<gene>
    <name evidence="2" type="ORF">FAZ98_32890</name>
</gene>
<keyword evidence="1" id="KW-0732">Signal</keyword>
<sequence>MTCLNERLIGALLLMLGGYAYAEGPAAALPETMTVANIATTPMEVGSSLPEPTVYLHRYEMQYQANQASQTDPMFAQLENFYSAPIGKNEFDFERKAAGQKTARNAAPAAAANALHIGPSTAPQISIVQLQNQTLTLGAQPQRRLSLTVDDWVFSATARLAVLKSHDTGATLTVRKGF</sequence>
<dbReference type="EMBL" id="CP046916">
    <property type="protein sequence ID" value="QGZ66563.1"/>
    <property type="molecule type" value="Genomic_DNA"/>
</dbReference>
<feature type="signal peptide" evidence="1">
    <location>
        <begin position="1"/>
        <end position="22"/>
    </location>
</feature>
<evidence type="ECO:0000313" key="2">
    <source>
        <dbReference type="EMBL" id="QGZ66563.1"/>
    </source>
</evidence>
<protein>
    <submittedName>
        <fullName evidence="2">Uncharacterized protein</fullName>
    </submittedName>
</protein>